<sequence length="277" mass="31347">MRREAKYEGLSSQPDMREVCDAGFESSNPSLDHAFNNPVEGDLDDQAVYLDSTTKNQLLTLIATIAFLLFSLLVIAIGQPAFLYGETCRTPFGAILGVQDGVFAYSNCRQGHISNRAHRLNFHGNQTETGMTWQCIEFVRRYWMMQEIPVVLPSVRAAGDFWSETNAHFANGTAVVMEKYKNSLSLKDGGSAPRVHDLLIYPKQLGNLVFGHVAVIVRVSGSYVYVAEQNWNNRPWPPPFHNFSRRIPLRYDDKSDAYRIEEANGVSIRGWIRLKLR</sequence>
<dbReference type="EMBL" id="HE575324">
    <property type="protein sequence ID" value="CCC95455.1"/>
    <property type="molecule type" value="Genomic_DNA"/>
</dbReference>
<dbReference type="GO" id="GO:0016874">
    <property type="term" value="F:ligase activity"/>
    <property type="evidence" value="ECO:0007669"/>
    <property type="project" value="TreeGrafter"/>
</dbReference>
<evidence type="ECO:0000313" key="3">
    <source>
        <dbReference type="EMBL" id="CCC95455.1"/>
    </source>
</evidence>
<evidence type="ECO:0000256" key="1">
    <source>
        <dbReference type="SAM" id="Phobius"/>
    </source>
</evidence>
<keyword evidence="1" id="KW-0472">Membrane</keyword>
<name>G0V1D4_TRYCI</name>
<dbReference type="AlphaFoldDB" id="G0V1D4"/>
<gene>
    <name evidence="3" type="ORF">TCIL3000_11_9130</name>
</gene>
<dbReference type="VEuPathDB" id="TriTrypDB:TcIL3000.11.9130"/>
<protein>
    <submittedName>
        <fullName evidence="3">Uncharacterized protein TCIL3000_11_9130</fullName>
    </submittedName>
</protein>
<feature type="domain" description="Peptidase C51" evidence="2">
    <location>
        <begin position="110"/>
        <end position="261"/>
    </location>
</feature>
<dbReference type="SUPFAM" id="SSF54001">
    <property type="entry name" value="Cysteine proteinases"/>
    <property type="match status" value="1"/>
</dbReference>
<evidence type="ECO:0000259" key="2">
    <source>
        <dbReference type="PROSITE" id="PS50911"/>
    </source>
</evidence>
<dbReference type="InterPro" id="IPR051705">
    <property type="entry name" value="Gsp_Synthetase/Amidase"/>
</dbReference>
<organism evidence="3">
    <name type="scientific">Trypanosoma congolense (strain IL3000)</name>
    <dbReference type="NCBI Taxonomy" id="1068625"/>
    <lineage>
        <taxon>Eukaryota</taxon>
        <taxon>Discoba</taxon>
        <taxon>Euglenozoa</taxon>
        <taxon>Kinetoplastea</taxon>
        <taxon>Metakinetoplastina</taxon>
        <taxon>Trypanosomatida</taxon>
        <taxon>Trypanosomatidae</taxon>
        <taxon>Trypanosoma</taxon>
        <taxon>Nannomonas</taxon>
    </lineage>
</organism>
<feature type="transmembrane region" description="Helical" evidence="1">
    <location>
        <begin position="58"/>
        <end position="78"/>
    </location>
</feature>
<keyword evidence="1" id="KW-0812">Transmembrane</keyword>
<proteinExistence type="predicted"/>
<dbReference type="Gene3D" id="3.90.1720.10">
    <property type="entry name" value="endopeptidase domain like (from Nostoc punctiforme)"/>
    <property type="match status" value="1"/>
</dbReference>
<dbReference type="InterPro" id="IPR007921">
    <property type="entry name" value="CHAP_dom"/>
</dbReference>
<reference evidence="3" key="1">
    <citation type="journal article" date="2012" name="Proc. Natl. Acad. Sci. U.S.A.">
        <title>Antigenic diversity is generated by distinct evolutionary mechanisms in African trypanosome species.</title>
        <authorList>
            <person name="Jackson A.P."/>
            <person name="Berry A."/>
            <person name="Aslett M."/>
            <person name="Allison H.C."/>
            <person name="Burton P."/>
            <person name="Vavrova-Anderson J."/>
            <person name="Brown R."/>
            <person name="Browne H."/>
            <person name="Corton N."/>
            <person name="Hauser H."/>
            <person name="Gamble J."/>
            <person name="Gilderthorp R."/>
            <person name="Marcello L."/>
            <person name="McQuillan J."/>
            <person name="Otto T.D."/>
            <person name="Quail M.A."/>
            <person name="Sanders M.J."/>
            <person name="van Tonder A."/>
            <person name="Ginger M.L."/>
            <person name="Field M.C."/>
            <person name="Barry J.D."/>
            <person name="Hertz-Fowler C."/>
            <person name="Berriman M."/>
        </authorList>
    </citation>
    <scope>NUCLEOTIDE SEQUENCE</scope>
    <source>
        <strain evidence="3">IL3000</strain>
    </source>
</reference>
<dbReference type="PROSITE" id="PS50911">
    <property type="entry name" value="CHAP"/>
    <property type="match status" value="1"/>
</dbReference>
<dbReference type="PANTHER" id="PTHR30094:SF14">
    <property type="entry name" value="D-ALANYL-GLYCYL ENDOPEPTIDASE-LIKE PROTEIN"/>
    <property type="match status" value="1"/>
</dbReference>
<accession>G0V1D4</accession>
<keyword evidence="1" id="KW-1133">Transmembrane helix</keyword>
<dbReference type="InterPro" id="IPR038765">
    <property type="entry name" value="Papain-like_cys_pep_sf"/>
</dbReference>
<dbReference type="Pfam" id="PF05257">
    <property type="entry name" value="CHAP"/>
    <property type="match status" value="1"/>
</dbReference>
<dbReference type="PANTHER" id="PTHR30094">
    <property type="entry name" value="BIFUNCTIONAL GLUTATHIONYLSPERMIDINE SYNTHETASE/AMIDASE-RELATED"/>
    <property type="match status" value="1"/>
</dbReference>